<dbReference type="SUPFAM" id="SSF53067">
    <property type="entry name" value="Actin-like ATPase domain"/>
    <property type="match status" value="2"/>
</dbReference>
<protein>
    <submittedName>
        <fullName evidence="6">Carbohydrate kinase</fullName>
    </submittedName>
</protein>
<dbReference type="InterPro" id="IPR050406">
    <property type="entry name" value="FGGY_Carb_Kinase"/>
</dbReference>
<dbReference type="InterPro" id="IPR000577">
    <property type="entry name" value="Carb_kinase_FGGY"/>
</dbReference>
<dbReference type="InterPro" id="IPR018484">
    <property type="entry name" value="FGGY_N"/>
</dbReference>
<organism evidence="6 7">
    <name type="scientific">Jiella pacifica</name>
    <dbReference type="NCBI Taxonomy" id="2696469"/>
    <lineage>
        <taxon>Bacteria</taxon>
        <taxon>Pseudomonadati</taxon>
        <taxon>Pseudomonadota</taxon>
        <taxon>Alphaproteobacteria</taxon>
        <taxon>Hyphomicrobiales</taxon>
        <taxon>Aurantimonadaceae</taxon>
        <taxon>Jiella</taxon>
    </lineage>
</organism>
<dbReference type="InterPro" id="IPR018485">
    <property type="entry name" value="FGGY_C"/>
</dbReference>
<dbReference type="Pfam" id="PF02782">
    <property type="entry name" value="FGGY_C"/>
    <property type="match status" value="1"/>
</dbReference>
<proteinExistence type="inferred from homology"/>
<accession>A0A6N9T3W3</accession>
<comment type="similarity">
    <text evidence="1">Belongs to the FGGY kinase family.</text>
</comment>
<evidence type="ECO:0000313" key="7">
    <source>
        <dbReference type="Proteomes" id="UP000469011"/>
    </source>
</evidence>
<sequence>MNPVLLCLDSGTTAVKAAAFDGSGRLLAAAERPNRALRRSAERVEQDMGMSRQDGFAVLRDCASQLSGPVAGIVVTGQGDGLWPVGEDLEPVGQAMTWLDGRCRALAGDLAEQGALDEIRLLTGSRPTSASQSLQLFWLSRNEPERFAKIRFALRLKEWLFLGLTGKAMAEPSAVLPVWGNWRTGATSRLVEVAIGLNKGIALLPELAPIDACTAFLSGEAAAEIGIAGRDIPVLLGPGDVQTTLIGLGLGTRPGVSRASIFGTSAIHACHITDAGVVPTEPAGAMVQQFALGEGYLCFHPSFNGATLMSHLGRLMAGVPERSAPHYSDLILHPFFEPGGERAPVTTPHATGAIFGLTAQTRPEEIAWAAREALAFVARKSHDMMNAPAGALSLGGGLAGDATFASFLATLLGAKVERTTTGHASLRGLGTIGAKFLLGASDAEIASWIGPPDEAIEPGTGPVRDYAMAKYDLFVRLLDAVAPNWEAFSALRRQAVMKEPCA</sequence>
<dbReference type="PIRSF" id="PIRSF000538">
    <property type="entry name" value="GlpK"/>
    <property type="match status" value="1"/>
</dbReference>
<dbReference type="PANTHER" id="PTHR43095">
    <property type="entry name" value="SUGAR KINASE"/>
    <property type="match status" value="1"/>
</dbReference>
<reference evidence="6 7" key="1">
    <citation type="submission" date="2020-01" db="EMBL/GenBank/DDBJ databases">
        <title>Jiella pacifica sp. nov.</title>
        <authorList>
            <person name="Xue Z."/>
            <person name="Zhu S."/>
            <person name="Chen J."/>
            <person name="Yang J."/>
        </authorList>
    </citation>
    <scope>NUCLEOTIDE SEQUENCE [LARGE SCALE GENOMIC DNA]</scope>
    <source>
        <strain evidence="6 7">40Bstr34</strain>
    </source>
</reference>
<gene>
    <name evidence="6" type="ORF">GTK09_08725</name>
</gene>
<keyword evidence="7" id="KW-1185">Reference proteome</keyword>
<evidence type="ECO:0000259" key="5">
    <source>
        <dbReference type="Pfam" id="PF02782"/>
    </source>
</evidence>
<evidence type="ECO:0000256" key="1">
    <source>
        <dbReference type="ARBA" id="ARBA00009156"/>
    </source>
</evidence>
<evidence type="ECO:0000256" key="2">
    <source>
        <dbReference type="ARBA" id="ARBA00022679"/>
    </source>
</evidence>
<comment type="caution">
    <text evidence="6">The sequence shown here is derived from an EMBL/GenBank/DDBJ whole genome shotgun (WGS) entry which is preliminary data.</text>
</comment>
<feature type="domain" description="Carbohydrate kinase FGGY N-terminal" evidence="4">
    <location>
        <begin position="5"/>
        <end position="247"/>
    </location>
</feature>
<name>A0A6N9T3W3_9HYPH</name>
<dbReference type="AlphaFoldDB" id="A0A6N9T3W3"/>
<dbReference type="PANTHER" id="PTHR43095:SF5">
    <property type="entry name" value="XYLULOSE KINASE"/>
    <property type="match status" value="1"/>
</dbReference>
<dbReference type="EMBL" id="JAAAMG010000005">
    <property type="protein sequence ID" value="NDW04509.1"/>
    <property type="molecule type" value="Genomic_DNA"/>
</dbReference>
<dbReference type="Proteomes" id="UP000469011">
    <property type="component" value="Unassembled WGS sequence"/>
</dbReference>
<keyword evidence="2" id="KW-0808">Transferase</keyword>
<dbReference type="InterPro" id="IPR043129">
    <property type="entry name" value="ATPase_NBD"/>
</dbReference>
<evidence type="ECO:0000313" key="6">
    <source>
        <dbReference type="EMBL" id="NDW04509.1"/>
    </source>
</evidence>
<dbReference type="GO" id="GO:0005975">
    <property type="term" value="P:carbohydrate metabolic process"/>
    <property type="evidence" value="ECO:0007669"/>
    <property type="project" value="InterPro"/>
</dbReference>
<evidence type="ECO:0000256" key="3">
    <source>
        <dbReference type="ARBA" id="ARBA00022777"/>
    </source>
</evidence>
<dbReference type="RefSeq" id="WP_163462752.1">
    <property type="nucleotide sequence ID" value="NZ_JAAAMG010000005.1"/>
</dbReference>
<evidence type="ECO:0000259" key="4">
    <source>
        <dbReference type="Pfam" id="PF00370"/>
    </source>
</evidence>
<keyword evidence="3 6" id="KW-0418">Kinase</keyword>
<dbReference type="Gene3D" id="3.30.420.40">
    <property type="match status" value="2"/>
</dbReference>
<dbReference type="Pfam" id="PF00370">
    <property type="entry name" value="FGGY_N"/>
    <property type="match status" value="1"/>
</dbReference>
<dbReference type="GO" id="GO:0016301">
    <property type="term" value="F:kinase activity"/>
    <property type="evidence" value="ECO:0007669"/>
    <property type="project" value="UniProtKB-KW"/>
</dbReference>
<feature type="domain" description="Carbohydrate kinase FGGY C-terminal" evidence="5">
    <location>
        <begin position="335"/>
        <end position="428"/>
    </location>
</feature>